<dbReference type="EMBL" id="JABFCZ010000013">
    <property type="protein sequence ID" value="MBD1547152.1"/>
    <property type="molecule type" value="Genomic_DNA"/>
</dbReference>
<evidence type="ECO:0000313" key="2">
    <source>
        <dbReference type="EMBL" id="MBD1547152.1"/>
    </source>
</evidence>
<dbReference type="SUPFAM" id="SSF56112">
    <property type="entry name" value="Protein kinase-like (PK-like)"/>
    <property type="match status" value="1"/>
</dbReference>
<organism evidence="2 3">
    <name type="scientific">Roseibium aggregatum</name>
    <dbReference type="NCBI Taxonomy" id="187304"/>
    <lineage>
        <taxon>Bacteria</taxon>
        <taxon>Pseudomonadati</taxon>
        <taxon>Pseudomonadota</taxon>
        <taxon>Alphaproteobacteria</taxon>
        <taxon>Hyphomicrobiales</taxon>
        <taxon>Stappiaceae</taxon>
        <taxon>Roseibium</taxon>
    </lineage>
</organism>
<gene>
    <name evidence="2" type="ORF">HK439_12855</name>
</gene>
<dbReference type="Pfam" id="PF01636">
    <property type="entry name" value="APH"/>
    <property type="match status" value="1"/>
</dbReference>
<sequence>MDKALEANPDLQEILDPVLSVFRLNGLTNRVYRVTTPGGDFALRLPRPENAGLIDRQAEAHNLALAGEQGIAPPALVLDPRTGILLTRAIGQGGAPGSVEPAALGRLVGRLHSAPLRFRGMIDPDGLIAHQRASLSGRPDLLSVFDPLADALARLGPVADAHGSVPSHGDLSPGNVLAGSDGPVLIDWEYSAMASPAWDLAYAILEHEFDPGEERAFLEAYAAHRPGMADPVPEILRMKVRCDAVSVLWALDQARKGNASADFDAFARTRLERALGTFARLSG</sequence>
<accession>A0A926NTJ9</accession>
<dbReference type="Gene3D" id="3.30.200.20">
    <property type="entry name" value="Phosphorylase Kinase, domain 1"/>
    <property type="match status" value="1"/>
</dbReference>
<name>A0A926NTJ9_9HYPH</name>
<dbReference type="AlphaFoldDB" id="A0A926NTJ9"/>
<comment type="caution">
    <text evidence="2">The sequence shown here is derived from an EMBL/GenBank/DDBJ whole genome shotgun (WGS) entry which is preliminary data.</text>
</comment>
<evidence type="ECO:0000313" key="3">
    <source>
        <dbReference type="Proteomes" id="UP000598467"/>
    </source>
</evidence>
<dbReference type="InterPro" id="IPR011009">
    <property type="entry name" value="Kinase-like_dom_sf"/>
</dbReference>
<dbReference type="PANTHER" id="PTHR40086">
    <property type="entry name" value="PHOSPHOTRANSFERASE YTMP-RELATED"/>
    <property type="match status" value="1"/>
</dbReference>
<dbReference type="PANTHER" id="PTHR40086:SF1">
    <property type="entry name" value="CELL CYCLE REGULATOR CCRZ"/>
    <property type="match status" value="1"/>
</dbReference>
<dbReference type="RefSeq" id="WP_190291911.1">
    <property type="nucleotide sequence ID" value="NZ_JABFCZ010000013.1"/>
</dbReference>
<feature type="domain" description="Aminoglycoside phosphotransferase" evidence="1">
    <location>
        <begin position="25"/>
        <end position="229"/>
    </location>
</feature>
<reference evidence="2" key="1">
    <citation type="submission" date="2020-05" db="EMBL/GenBank/DDBJ databases">
        <title>Identification of trans-AT polyketide cluster in two marine bacteria, producers of a novel glutaramide-containing polyketide sesbanimide D and analogs.</title>
        <authorList>
            <person name="Kacar D."/>
            <person name="Rodriguez P."/>
            <person name="Canedo L."/>
            <person name="Gonzalez E."/>
            <person name="Galan B."/>
            <person name="De La Calle F."/>
            <person name="Garcia J.L."/>
        </authorList>
    </citation>
    <scope>NUCLEOTIDE SEQUENCE</scope>
    <source>
        <strain evidence="2">PHM038</strain>
    </source>
</reference>
<dbReference type="InterPro" id="IPR002575">
    <property type="entry name" value="Aminoglycoside_PTrfase"/>
</dbReference>
<proteinExistence type="predicted"/>
<dbReference type="Proteomes" id="UP000598467">
    <property type="component" value="Unassembled WGS sequence"/>
</dbReference>
<dbReference type="Gene3D" id="3.90.1200.10">
    <property type="match status" value="1"/>
</dbReference>
<dbReference type="CDD" id="cd05151">
    <property type="entry name" value="ChoK-like"/>
    <property type="match status" value="1"/>
</dbReference>
<evidence type="ECO:0000259" key="1">
    <source>
        <dbReference type="Pfam" id="PF01636"/>
    </source>
</evidence>
<dbReference type="InterPro" id="IPR052077">
    <property type="entry name" value="CcrZ_PhaseVar_Mediator"/>
</dbReference>
<protein>
    <submittedName>
        <fullName evidence="2">Phosphotransferase</fullName>
    </submittedName>
</protein>